<gene>
    <name evidence="1" type="ORF">PXEA_LOCUS6906</name>
</gene>
<evidence type="ECO:0000313" key="1">
    <source>
        <dbReference type="EMBL" id="VEL13466.1"/>
    </source>
</evidence>
<protein>
    <submittedName>
        <fullName evidence="1">Uncharacterized protein</fullName>
    </submittedName>
</protein>
<dbReference type="Proteomes" id="UP000784294">
    <property type="component" value="Unassembled WGS sequence"/>
</dbReference>
<proteinExistence type="predicted"/>
<comment type="caution">
    <text evidence="1">The sequence shown here is derived from an EMBL/GenBank/DDBJ whole genome shotgun (WGS) entry which is preliminary data.</text>
</comment>
<keyword evidence="2" id="KW-1185">Reference proteome</keyword>
<sequence length="112" mass="12231">MAKLTDDADNDACQRLRMYQVHCLMLGIMKTTKADDFGLVQVNWQHRQTEKEGIGGRVGLDVPVKRSGSILPSSSDSIGLWISPSLMLGNSSVFSQTSLIAYNTARTIGSQN</sequence>
<name>A0A448WJQ7_9PLAT</name>
<accession>A0A448WJQ7</accession>
<dbReference type="AlphaFoldDB" id="A0A448WJQ7"/>
<evidence type="ECO:0000313" key="2">
    <source>
        <dbReference type="Proteomes" id="UP000784294"/>
    </source>
</evidence>
<organism evidence="1 2">
    <name type="scientific">Protopolystoma xenopodis</name>
    <dbReference type="NCBI Taxonomy" id="117903"/>
    <lineage>
        <taxon>Eukaryota</taxon>
        <taxon>Metazoa</taxon>
        <taxon>Spiralia</taxon>
        <taxon>Lophotrochozoa</taxon>
        <taxon>Platyhelminthes</taxon>
        <taxon>Monogenea</taxon>
        <taxon>Polyopisthocotylea</taxon>
        <taxon>Polystomatidea</taxon>
        <taxon>Polystomatidae</taxon>
        <taxon>Protopolystoma</taxon>
    </lineage>
</organism>
<dbReference type="EMBL" id="CAAALY010017871">
    <property type="protein sequence ID" value="VEL13466.1"/>
    <property type="molecule type" value="Genomic_DNA"/>
</dbReference>
<reference evidence="1" key="1">
    <citation type="submission" date="2018-11" db="EMBL/GenBank/DDBJ databases">
        <authorList>
            <consortium name="Pathogen Informatics"/>
        </authorList>
    </citation>
    <scope>NUCLEOTIDE SEQUENCE</scope>
</reference>